<name>F0ZLK5_DICPU</name>
<dbReference type="InterPro" id="IPR021109">
    <property type="entry name" value="Peptidase_aspartic_dom_sf"/>
</dbReference>
<evidence type="ECO:0000256" key="5">
    <source>
        <dbReference type="ARBA" id="ARBA00022801"/>
    </source>
</evidence>
<sequence length="420" mass="47652">MKLLLCLILLLVISFRNECVYGKTNSIKLPIYGEKINNYKYNNLNEKTDKKQINKKNGRNKFIKLDGDVSQLYTNVCVGGVNQKVIVDTGSVLLVVPSVYCNNCEQKNPYYAPSPFVDFIECNEECSFLGNTCVDIPNESGISNVCGFREQYLQGTEIFTLFVTDTFSFTNKTDELYTTFNAIINVEGKEMKYGVLGLGKMCKGCRRSPTETILDSLNLPRIFSISFDQDYKGSLILGDIDPIYLSDIKYTPMISYDDYHYAVQISRFTMKGNNSPYNLELKSKDFGQVTIDSGSTVTYLNPLAFKKIREYLQKFCKPGMCGDENSFIEGTCYNYPDEYFNTFPTIHIEMNGGAVIDIEAKNYITHTNHNGVNLRCFGIKQASSYGKSIVGIPWLRDQYVAFDNQNDRIGFAKVKIDDIK</sequence>
<keyword evidence="5" id="KW-0378">Hydrolase</keyword>
<dbReference type="InterPro" id="IPR034164">
    <property type="entry name" value="Pepsin-like_dom"/>
</dbReference>
<dbReference type="KEGG" id="dpp:DICPUDRAFT_152519"/>
<dbReference type="Proteomes" id="UP000001064">
    <property type="component" value="Unassembled WGS sequence"/>
</dbReference>
<evidence type="ECO:0000256" key="7">
    <source>
        <dbReference type="SAM" id="SignalP"/>
    </source>
</evidence>
<gene>
    <name evidence="9" type="ORF">DICPUDRAFT_152519</name>
</gene>
<evidence type="ECO:0000313" key="9">
    <source>
        <dbReference type="EMBL" id="EGC35169.1"/>
    </source>
</evidence>
<keyword evidence="10" id="KW-1185">Reference proteome</keyword>
<proteinExistence type="inferred from homology"/>
<evidence type="ECO:0000259" key="8">
    <source>
        <dbReference type="PROSITE" id="PS51767"/>
    </source>
</evidence>
<evidence type="ECO:0000256" key="3">
    <source>
        <dbReference type="ARBA" id="ARBA00022729"/>
    </source>
</evidence>
<dbReference type="Pfam" id="PF00026">
    <property type="entry name" value="Asp"/>
    <property type="match status" value="1"/>
</dbReference>
<evidence type="ECO:0000313" key="10">
    <source>
        <dbReference type="Proteomes" id="UP000001064"/>
    </source>
</evidence>
<evidence type="ECO:0000256" key="6">
    <source>
        <dbReference type="ARBA" id="ARBA00023145"/>
    </source>
</evidence>
<dbReference type="GO" id="GO:0004190">
    <property type="term" value="F:aspartic-type endopeptidase activity"/>
    <property type="evidence" value="ECO:0007669"/>
    <property type="project" value="UniProtKB-KW"/>
</dbReference>
<feature type="signal peptide" evidence="7">
    <location>
        <begin position="1"/>
        <end position="22"/>
    </location>
</feature>
<dbReference type="AlphaFoldDB" id="F0ZLK5"/>
<accession>F0ZLK5</accession>
<dbReference type="Gene3D" id="2.40.70.10">
    <property type="entry name" value="Acid Proteases"/>
    <property type="match status" value="2"/>
</dbReference>
<feature type="chain" id="PRO_5003265205" description="Peptidase A1 domain-containing protein" evidence="7">
    <location>
        <begin position="23"/>
        <end position="420"/>
    </location>
</feature>
<keyword evidence="2" id="KW-0645">Protease</keyword>
<dbReference type="GeneID" id="10501725"/>
<evidence type="ECO:0000256" key="1">
    <source>
        <dbReference type="ARBA" id="ARBA00007447"/>
    </source>
</evidence>
<keyword evidence="6" id="KW-0865">Zymogen</keyword>
<feature type="domain" description="Peptidase A1" evidence="8">
    <location>
        <begin position="72"/>
        <end position="412"/>
    </location>
</feature>
<dbReference type="EMBL" id="GL871069">
    <property type="protein sequence ID" value="EGC35169.1"/>
    <property type="molecule type" value="Genomic_DNA"/>
</dbReference>
<comment type="similarity">
    <text evidence="1">Belongs to the peptidase A1 family.</text>
</comment>
<keyword evidence="4" id="KW-0064">Aspartyl protease</keyword>
<protein>
    <recommendedName>
        <fullName evidence="8">Peptidase A1 domain-containing protein</fullName>
    </recommendedName>
</protein>
<dbReference type="GO" id="GO:0006508">
    <property type="term" value="P:proteolysis"/>
    <property type="evidence" value="ECO:0007669"/>
    <property type="project" value="UniProtKB-KW"/>
</dbReference>
<dbReference type="RefSeq" id="XP_003288307.1">
    <property type="nucleotide sequence ID" value="XM_003288259.1"/>
</dbReference>
<dbReference type="PROSITE" id="PS51767">
    <property type="entry name" value="PEPTIDASE_A1"/>
    <property type="match status" value="1"/>
</dbReference>
<dbReference type="FunFam" id="2.40.70.10:FF:000220">
    <property type="entry name" value="Uncharacterized protein"/>
    <property type="match status" value="1"/>
</dbReference>
<reference evidence="10" key="1">
    <citation type="journal article" date="2011" name="Genome Biol.">
        <title>Comparative genomics of the social amoebae Dictyostelium discoideum and Dictyostelium purpureum.</title>
        <authorList>
            <consortium name="US DOE Joint Genome Institute (JGI-PGF)"/>
            <person name="Sucgang R."/>
            <person name="Kuo A."/>
            <person name="Tian X."/>
            <person name="Salerno W."/>
            <person name="Parikh A."/>
            <person name="Feasley C.L."/>
            <person name="Dalin E."/>
            <person name="Tu H."/>
            <person name="Huang E."/>
            <person name="Barry K."/>
            <person name="Lindquist E."/>
            <person name="Shapiro H."/>
            <person name="Bruce D."/>
            <person name="Schmutz J."/>
            <person name="Salamov A."/>
            <person name="Fey P."/>
            <person name="Gaudet P."/>
            <person name="Anjard C."/>
            <person name="Babu M.M."/>
            <person name="Basu S."/>
            <person name="Bushmanova Y."/>
            <person name="van der Wel H."/>
            <person name="Katoh-Kurasawa M."/>
            <person name="Dinh C."/>
            <person name="Coutinho P.M."/>
            <person name="Saito T."/>
            <person name="Elias M."/>
            <person name="Schaap P."/>
            <person name="Kay R.R."/>
            <person name="Henrissat B."/>
            <person name="Eichinger L."/>
            <person name="Rivero F."/>
            <person name="Putnam N.H."/>
            <person name="West C.M."/>
            <person name="Loomis W.F."/>
            <person name="Chisholm R.L."/>
            <person name="Shaulsky G."/>
            <person name="Strassmann J.E."/>
            <person name="Queller D.C."/>
            <person name="Kuspa A."/>
            <person name="Grigoriev I.V."/>
        </authorList>
    </citation>
    <scope>NUCLEOTIDE SEQUENCE [LARGE SCALE GENOMIC DNA]</scope>
    <source>
        <strain evidence="10">QSDP1</strain>
    </source>
</reference>
<dbReference type="InParanoid" id="F0ZLK5"/>
<dbReference type="FunFam" id="2.40.70.10:FF:000200">
    <property type="entry name" value="Uncharacterized protein"/>
    <property type="match status" value="1"/>
</dbReference>
<dbReference type="VEuPathDB" id="AmoebaDB:DICPUDRAFT_152519"/>
<dbReference type="SUPFAM" id="SSF50630">
    <property type="entry name" value="Acid proteases"/>
    <property type="match status" value="1"/>
</dbReference>
<dbReference type="PANTHER" id="PTHR47965">
    <property type="entry name" value="ASPARTYL PROTEASE-RELATED"/>
    <property type="match status" value="1"/>
</dbReference>
<dbReference type="CDD" id="cd05471">
    <property type="entry name" value="pepsin_like"/>
    <property type="match status" value="1"/>
</dbReference>
<organism evidence="9 10">
    <name type="scientific">Dictyostelium purpureum</name>
    <name type="common">Slime mold</name>
    <dbReference type="NCBI Taxonomy" id="5786"/>
    <lineage>
        <taxon>Eukaryota</taxon>
        <taxon>Amoebozoa</taxon>
        <taxon>Evosea</taxon>
        <taxon>Eumycetozoa</taxon>
        <taxon>Dictyostelia</taxon>
        <taxon>Dictyosteliales</taxon>
        <taxon>Dictyosteliaceae</taxon>
        <taxon>Dictyostelium</taxon>
    </lineage>
</organism>
<dbReference type="InterPro" id="IPR033121">
    <property type="entry name" value="PEPTIDASE_A1"/>
</dbReference>
<dbReference type="InterPro" id="IPR001461">
    <property type="entry name" value="Aspartic_peptidase_A1"/>
</dbReference>
<evidence type="ECO:0000256" key="2">
    <source>
        <dbReference type="ARBA" id="ARBA00022670"/>
    </source>
</evidence>
<evidence type="ECO:0000256" key="4">
    <source>
        <dbReference type="ARBA" id="ARBA00022750"/>
    </source>
</evidence>
<dbReference type="STRING" id="5786.F0ZLK5"/>
<dbReference type="OrthoDB" id="20388at2759"/>
<dbReference type="eggNOG" id="KOG1339">
    <property type="taxonomic scope" value="Eukaryota"/>
</dbReference>
<dbReference type="PANTHER" id="PTHR47965:SF12">
    <property type="entry name" value="ASPARTIC PROTEINASE 3-RELATED"/>
    <property type="match status" value="1"/>
</dbReference>
<keyword evidence="3 7" id="KW-0732">Signal</keyword>